<sequence length="368" mass="42326">MKMDISKKVLGIIVCYGKTEKMPPFSEAPFFSQLAVEGESLGIEVCVFNPQLVHWKTRTVPCWIVENGRWKMAVKPLPSLIYDRCYYHTTEHYLRYKPYVLKLANDPHIRLLGRALGGKWQTYEILKQHKEIAPYLPHTIFYRSSHDVLAFLQNQPSALIKPNGGSHGRGVVAITKHPPGYLIQGRTQANKLFYRQLKTVQELETWIQNFIGRTRYIIQPLLPLMTPDQRPFDVRILVQKNEERNWETTGMAVRTGKPNSITSNLHGGGQAVAFRPFLQKHYAQETIFKIQETIQFLSSIVPRFIEQQHGPLVELGIDVGIEPSGRIWILEVNSKPGRAVFLRTGEINIRRRAVQLPIRYAHSLLKNT</sequence>
<evidence type="ECO:0000313" key="2">
    <source>
        <dbReference type="Proteomes" id="UP000530514"/>
    </source>
</evidence>
<keyword evidence="2" id="KW-1185">Reference proteome</keyword>
<dbReference type="RefSeq" id="WP_081943856.1">
    <property type="nucleotide sequence ID" value="NZ_JACEIP010000002.1"/>
</dbReference>
<dbReference type="OrthoDB" id="7869153at2"/>
<accession>A0A7W1X7R4</accession>
<comment type="caution">
    <text evidence="1">The sequence shown here is derived from an EMBL/GenBank/DDBJ whole genome shotgun (WGS) entry which is preliminary data.</text>
</comment>
<dbReference type="InterPro" id="IPR026838">
    <property type="entry name" value="YheC/D"/>
</dbReference>
<proteinExistence type="predicted"/>
<dbReference type="SUPFAM" id="SSF56059">
    <property type="entry name" value="Glutathione synthetase ATP-binding domain-like"/>
    <property type="match status" value="1"/>
</dbReference>
<dbReference type="Pfam" id="PF14398">
    <property type="entry name" value="ATPgrasp_YheCD"/>
    <property type="match status" value="1"/>
</dbReference>
<dbReference type="PANTHER" id="PTHR21621:SF0">
    <property type="entry name" value="BETA-CITRYLGLUTAMATE SYNTHASE B-RELATED"/>
    <property type="match status" value="1"/>
</dbReference>
<dbReference type="GO" id="GO:0018169">
    <property type="term" value="F:ribosomal S6-glutamic acid ligase activity"/>
    <property type="evidence" value="ECO:0007669"/>
    <property type="project" value="TreeGrafter"/>
</dbReference>
<dbReference type="Gene3D" id="3.30.470.20">
    <property type="entry name" value="ATP-grasp fold, B domain"/>
    <property type="match status" value="1"/>
</dbReference>
<dbReference type="GO" id="GO:0009432">
    <property type="term" value="P:SOS response"/>
    <property type="evidence" value="ECO:0007669"/>
    <property type="project" value="TreeGrafter"/>
</dbReference>
<dbReference type="AlphaFoldDB" id="A0A7W1X7R4"/>
<organism evidence="1 2">
    <name type="scientific">Thermoactinomyces daqus</name>
    <dbReference type="NCBI Taxonomy" id="1329516"/>
    <lineage>
        <taxon>Bacteria</taxon>
        <taxon>Bacillati</taxon>
        <taxon>Bacillota</taxon>
        <taxon>Bacilli</taxon>
        <taxon>Bacillales</taxon>
        <taxon>Thermoactinomycetaceae</taxon>
        <taxon>Thermoactinomyces</taxon>
    </lineage>
</organism>
<gene>
    <name evidence="1" type="ORF">H1164_01645</name>
</gene>
<name>A0A7W1X7R4_9BACL</name>
<evidence type="ECO:0000313" key="1">
    <source>
        <dbReference type="EMBL" id="MBA4541610.1"/>
    </source>
</evidence>
<dbReference type="GO" id="GO:0005737">
    <property type="term" value="C:cytoplasm"/>
    <property type="evidence" value="ECO:0007669"/>
    <property type="project" value="TreeGrafter"/>
</dbReference>
<protein>
    <submittedName>
        <fullName evidence="1">YheC/YheD family protein</fullName>
    </submittedName>
</protein>
<dbReference type="PANTHER" id="PTHR21621">
    <property type="entry name" value="RIBOSOMAL PROTEIN S6 MODIFICATION PROTEIN"/>
    <property type="match status" value="1"/>
</dbReference>
<dbReference type="Proteomes" id="UP000530514">
    <property type="component" value="Unassembled WGS sequence"/>
</dbReference>
<reference evidence="1 2" key="1">
    <citation type="submission" date="2020-07" db="EMBL/GenBank/DDBJ databases">
        <authorList>
            <person name="Feng H."/>
        </authorList>
    </citation>
    <scope>NUCLEOTIDE SEQUENCE [LARGE SCALE GENOMIC DNA]</scope>
    <source>
        <strain evidence="2">s-11</strain>
    </source>
</reference>
<dbReference type="EMBL" id="JACEIP010000002">
    <property type="protein sequence ID" value="MBA4541610.1"/>
    <property type="molecule type" value="Genomic_DNA"/>
</dbReference>